<gene>
    <name evidence="10" type="ORF">FD40_GL001463</name>
</gene>
<evidence type="ECO:0000313" key="10">
    <source>
        <dbReference type="EMBL" id="KRM41406.1"/>
    </source>
</evidence>
<reference evidence="10 11" key="1">
    <citation type="journal article" date="2015" name="Genome Announc.">
        <title>Expanding the biotechnology potential of lactobacilli through comparative genomics of 213 strains and associated genera.</title>
        <authorList>
            <person name="Sun Z."/>
            <person name="Harris H.M."/>
            <person name="McCann A."/>
            <person name="Guo C."/>
            <person name="Argimon S."/>
            <person name="Zhang W."/>
            <person name="Yang X."/>
            <person name="Jeffery I.B."/>
            <person name="Cooney J.C."/>
            <person name="Kagawa T.F."/>
            <person name="Liu W."/>
            <person name="Song Y."/>
            <person name="Salvetti E."/>
            <person name="Wrobel A."/>
            <person name="Rasinkangas P."/>
            <person name="Parkhill J."/>
            <person name="Rea M.C."/>
            <person name="O'Sullivan O."/>
            <person name="Ritari J."/>
            <person name="Douillard F.P."/>
            <person name="Paul Ross R."/>
            <person name="Yang R."/>
            <person name="Briner A.E."/>
            <person name="Felis G.E."/>
            <person name="de Vos W.M."/>
            <person name="Barrangou R."/>
            <person name="Klaenhammer T.R."/>
            <person name="Caufield P.W."/>
            <person name="Cui Y."/>
            <person name="Zhang H."/>
            <person name="O'Toole P.W."/>
        </authorList>
    </citation>
    <scope>NUCLEOTIDE SEQUENCE [LARGE SCALE GENOMIC DNA]</scope>
    <source>
        <strain evidence="10 11">DSM 20533</strain>
    </source>
</reference>
<dbReference type="GO" id="GO:1902815">
    <property type="term" value="P:N,N'-diacetylchitobiose import"/>
    <property type="evidence" value="ECO:0007669"/>
    <property type="project" value="TreeGrafter"/>
</dbReference>
<evidence type="ECO:0000256" key="7">
    <source>
        <dbReference type="ARBA" id="ARBA00023136"/>
    </source>
</evidence>
<name>A0A0R1YFY9_9LACO</name>
<keyword evidence="7 8" id="KW-0472">Membrane</keyword>
<proteinExistence type="predicted"/>
<keyword evidence="5 8" id="KW-0812">Transmembrane</keyword>
<evidence type="ECO:0000256" key="3">
    <source>
        <dbReference type="ARBA" id="ARBA00022475"/>
    </source>
</evidence>
<feature type="domain" description="PTS EIIC type-3" evidence="9">
    <location>
        <begin position="1"/>
        <end position="115"/>
    </location>
</feature>
<dbReference type="PANTHER" id="PTHR33989:SF4">
    <property type="entry name" value="PTS SYSTEM N,N'-DIACETYLCHITOBIOSE-SPECIFIC EIIC COMPONENT"/>
    <property type="match status" value="1"/>
</dbReference>
<evidence type="ECO:0000256" key="4">
    <source>
        <dbReference type="ARBA" id="ARBA00022597"/>
    </source>
</evidence>
<keyword evidence="2" id="KW-0813">Transport</keyword>
<protein>
    <submittedName>
        <fullName evidence="10">PTS family lactose cellobiose porter component IIC</fullName>
    </submittedName>
</protein>
<evidence type="ECO:0000259" key="9">
    <source>
        <dbReference type="PROSITE" id="PS51105"/>
    </source>
</evidence>
<dbReference type="EMBL" id="AYYS01000032">
    <property type="protein sequence ID" value="KRM41406.1"/>
    <property type="molecule type" value="Genomic_DNA"/>
</dbReference>
<comment type="caution">
    <text evidence="10">The sequence shown here is derived from an EMBL/GenBank/DDBJ whole genome shotgun (WGS) entry which is preliminary data.</text>
</comment>
<evidence type="ECO:0000256" key="1">
    <source>
        <dbReference type="ARBA" id="ARBA00004651"/>
    </source>
</evidence>
<dbReference type="GO" id="GO:0009401">
    <property type="term" value="P:phosphoenolpyruvate-dependent sugar phosphotransferase system"/>
    <property type="evidence" value="ECO:0007669"/>
    <property type="project" value="InterPro"/>
</dbReference>
<evidence type="ECO:0000256" key="8">
    <source>
        <dbReference type="SAM" id="Phobius"/>
    </source>
</evidence>
<organism evidence="10 11">
    <name type="scientific">Amylolactobacillus amylophilus DSM 20533 = JCM 1125</name>
    <dbReference type="NCBI Taxonomy" id="1423721"/>
    <lineage>
        <taxon>Bacteria</taxon>
        <taxon>Bacillati</taxon>
        <taxon>Bacillota</taxon>
        <taxon>Bacilli</taxon>
        <taxon>Lactobacillales</taxon>
        <taxon>Lactobacillaceae</taxon>
        <taxon>Amylolactobacillus</taxon>
    </lineage>
</organism>
<keyword evidence="3" id="KW-1003">Cell membrane</keyword>
<keyword evidence="4" id="KW-0762">Sugar transport</keyword>
<dbReference type="PANTHER" id="PTHR33989">
    <property type="match status" value="1"/>
</dbReference>
<dbReference type="InterPro" id="IPR004501">
    <property type="entry name" value="PTS_EIIC_3"/>
</dbReference>
<feature type="transmembrane region" description="Helical" evidence="8">
    <location>
        <begin position="46"/>
        <end position="71"/>
    </location>
</feature>
<evidence type="ECO:0000313" key="11">
    <source>
        <dbReference type="Proteomes" id="UP000051230"/>
    </source>
</evidence>
<evidence type="ECO:0000256" key="6">
    <source>
        <dbReference type="ARBA" id="ARBA00022989"/>
    </source>
</evidence>
<evidence type="ECO:0000256" key="5">
    <source>
        <dbReference type="ARBA" id="ARBA00022692"/>
    </source>
</evidence>
<dbReference type="AlphaFoldDB" id="A0A0R1YFY9"/>
<keyword evidence="11" id="KW-1185">Reference proteome</keyword>
<dbReference type="PROSITE" id="PS51105">
    <property type="entry name" value="PTS_EIIC_TYPE_3"/>
    <property type="match status" value="1"/>
</dbReference>
<evidence type="ECO:0000256" key="2">
    <source>
        <dbReference type="ARBA" id="ARBA00022448"/>
    </source>
</evidence>
<dbReference type="GO" id="GO:0008982">
    <property type="term" value="F:protein-N(PI)-phosphohistidine-sugar phosphotransferase activity"/>
    <property type="evidence" value="ECO:0007669"/>
    <property type="project" value="InterPro"/>
</dbReference>
<dbReference type="InterPro" id="IPR051088">
    <property type="entry name" value="PTS_Sugar-EIIC/EIIB"/>
</dbReference>
<dbReference type="InterPro" id="IPR003352">
    <property type="entry name" value="PTS_EIIC"/>
</dbReference>
<sequence length="129" mass="14205">MLLLIAILMFSKCDDQLAVAKLAIAPGFFNVNEPVMFGMSIVFDPIYFVPFILAPVVMVTVAYFAITAGLVSPIKVQFAWSMPPILNALVCTLDWRAPILQVVNMAIGFLIYLPFVKAANRIKPVEIEG</sequence>
<dbReference type="PATRIC" id="fig|1423721.4.peg.1506"/>
<comment type="subcellular location">
    <subcellularLocation>
        <location evidence="1">Cell membrane</location>
        <topology evidence="1">Multi-pass membrane protein</topology>
    </subcellularLocation>
</comment>
<dbReference type="Pfam" id="PF02378">
    <property type="entry name" value="PTS_EIIC"/>
    <property type="match status" value="1"/>
</dbReference>
<dbReference type="GO" id="GO:0005886">
    <property type="term" value="C:plasma membrane"/>
    <property type="evidence" value="ECO:0007669"/>
    <property type="project" value="UniProtKB-SubCell"/>
</dbReference>
<keyword evidence="6 8" id="KW-1133">Transmembrane helix</keyword>
<accession>A0A0R1YFY9</accession>
<dbReference type="Proteomes" id="UP000051230">
    <property type="component" value="Unassembled WGS sequence"/>
</dbReference>